<protein>
    <submittedName>
        <fullName evidence="1">Uncharacterized protein</fullName>
    </submittedName>
</protein>
<name>A0A248LP69_9NEIS</name>
<evidence type="ECO:0000313" key="1">
    <source>
        <dbReference type="EMBL" id="ASJ26224.1"/>
    </source>
</evidence>
<sequence>MFVTYTANTVSLITGFGAIGKPVKVRINFGLVIFRAAKHKSQQQF</sequence>
<dbReference type="AlphaFoldDB" id="A0A248LP69"/>
<proteinExistence type="predicted"/>
<organism evidence="1 2">
    <name type="scientific">Laribacter hongkongensis</name>
    <dbReference type="NCBI Taxonomy" id="168471"/>
    <lineage>
        <taxon>Bacteria</taxon>
        <taxon>Pseudomonadati</taxon>
        <taxon>Pseudomonadota</taxon>
        <taxon>Betaproteobacteria</taxon>
        <taxon>Neisseriales</taxon>
        <taxon>Aquaspirillaceae</taxon>
        <taxon>Laribacter</taxon>
    </lineage>
</organism>
<dbReference type="Proteomes" id="UP000197424">
    <property type="component" value="Chromosome"/>
</dbReference>
<gene>
    <name evidence="1" type="ORF">LHGZ1_3393</name>
</gene>
<dbReference type="EMBL" id="CP022115">
    <property type="protein sequence ID" value="ASJ26224.1"/>
    <property type="molecule type" value="Genomic_DNA"/>
</dbReference>
<evidence type="ECO:0000313" key="2">
    <source>
        <dbReference type="Proteomes" id="UP000197424"/>
    </source>
</evidence>
<accession>A0A248LP69</accession>
<reference evidence="2" key="1">
    <citation type="submission" date="2017-06" db="EMBL/GenBank/DDBJ databases">
        <title>Whole genome sequence of Laribacter hongkongensis LHGZ1.</title>
        <authorList>
            <person name="Chen D."/>
            <person name="Wu H."/>
            <person name="Chen J."/>
        </authorList>
    </citation>
    <scope>NUCLEOTIDE SEQUENCE [LARGE SCALE GENOMIC DNA]</scope>
    <source>
        <strain evidence="2">LHGZ1</strain>
    </source>
</reference>